<protein>
    <submittedName>
        <fullName evidence="1">Uncharacterized protein</fullName>
    </submittedName>
</protein>
<dbReference type="Proteomes" id="UP000630660">
    <property type="component" value="Unassembled WGS sequence"/>
</dbReference>
<evidence type="ECO:0000313" key="2">
    <source>
        <dbReference type="Proteomes" id="UP000630660"/>
    </source>
</evidence>
<name>A0A9D5KA92_UNCW3</name>
<dbReference type="AlphaFoldDB" id="A0A9D5KA92"/>
<accession>A0A9D5KA92</accession>
<gene>
    <name evidence="1" type="ORF">GF359_07445</name>
</gene>
<comment type="caution">
    <text evidence="1">The sequence shown here is derived from an EMBL/GenBank/DDBJ whole genome shotgun (WGS) entry which is preliminary data.</text>
</comment>
<evidence type="ECO:0000313" key="1">
    <source>
        <dbReference type="EMBL" id="MBD3365034.1"/>
    </source>
</evidence>
<reference evidence="1" key="1">
    <citation type="submission" date="2019-11" db="EMBL/GenBank/DDBJ databases">
        <title>Microbial mats filling the niche in hypersaline microbial mats.</title>
        <authorList>
            <person name="Wong H.L."/>
            <person name="Macleod F.I."/>
            <person name="White R.A. III"/>
            <person name="Burns B.P."/>
        </authorList>
    </citation>
    <scope>NUCLEOTIDE SEQUENCE</scope>
    <source>
        <strain evidence="1">Bin_327</strain>
    </source>
</reference>
<organism evidence="1 2">
    <name type="scientific">candidate division WOR-3 bacterium</name>
    <dbReference type="NCBI Taxonomy" id="2052148"/>
    <lineage>
        <taxon>Bacteria</taxon>
        <taxon>Bacteria division WOR-3</taxon>
    </lineage>
</organism>
<sequence length="147" mass="17392">MILSEGNIQFEFPRGSYKLDNLSNPPQGMMLVDFVVEETERTLLIEVKDLGKLRSNIISNNLVPKCRDSYCYLHLMREDRKKFLYVVLILYKPESPLLMNFADRLRSRLRKETDKPWKREYVSDCVALTSIEKWNTYFPEYQATAIT</sequence>
<proteinExistence type="predicted"/>
<dbReference type="EMBL" id="WJKJ01000246">
    <property type="protein sequence ID" value="MBD3365034.1"/>
    <property type="molecule type" value="Genomic_DNA"/>
</dbReference>